<dbReference type="InterPro" id="IPR004087">
    <property type="entry name" value="KH_dom"/>
</dbReference>
<dbReference type="GO" id="GO:0005886">
    <property type="term" value="C:plasma membrane"/>
    <property type="evidence" value="ECO:0007669"/>
    <property type="project" value="UniProtKB-SubCell"/>
</dbReference>
<keyword evidence="3 5" id="KW-0378">Hydrolase</keyword>
<dbReference type="HAMAP" id="MF_00335">
    <property type="entry name" value="RNase_Y"/>
    <property type="match status" value="1"/>
</dbReference>
<dbReference type="PROSITE" id="PS50084">
    <property type="entry name" value="KH_TYPE_1"/>
    <property type="match status" value="1"/>
</dbReference>
<sequence length="508" mass="56980">MEDIILVIILVAGLAIGGFIGYYFRKLSAAKEVKSAESKAEERVKKAQERETEILLEAKKQALQIIDDSKKEAEERRQEVKKQQERVEKREAAFDRQLLELESKQQQLYQKAEKLEQVKTELGKIREQQMIKLETIAKMSKDEAQAVLLKNVEEMIKDDLAGRVRKLEMVSSEELENKARDIITSVIQRCASSHAAESTTTAVSLPSDEMKGRIIGREGRNIKTIEQLTGVEIVVDETPETILISGFSPIRRHLAKLTLEKLMEDGRIHPGRIEEAVEQARKDLALNIKKAGESAVREAGLLGVDPRLAQILGRLKYRTSYGQNQLVHALEVTHLAGMLAEELGADVTITKRGALFHDIGKAVDHEVQGGHPEIGYDILKKFGMPEEVAYIAKSHHEDMPETLECVIVKVADAISGARVGARKDTLENYLQRLTELEEVANSFAGVDKSYAIQAGREVRVFVKPEEIDDWAATKMAKDIATKVEADLKYPGEIKITVIREKRTIEYAK</sequence>
<dbReference type="SMART" id="SM00322">
    <property type="entry name" value="KH"/>
    <property type="match status" value="1"/>
</dbReference>
<dbReference type="InterPro" id="IPR004088">
    <property type="entry name" value="KH_dom_type_1"/>
</dbReference>
<dbReference type="InterPro" id="IPR022711">
    <property type="entry name" value="RNase_Y_N"/>
</dbReference>
<name>A0A2M6WCQ5_9BACT</name>
<dbReference type="InterPro" id="IPR006675">
    <property type="entry name" value="HDIG_dom"/>
</dbReference>
<dbReference type="GO" id="GO:0003723">
    <property type="term" value="F:RNA binding"/>
    <property type="evidence" value="ECO:0007669"/>
    <property type="project" value="UniProtKB-UniRule"/>
</dbReference>
<keyword evidence="5" id="KW-1133">Transmembrane helix</keyword>
<dbReference type="Gene3D" id="3.30.1370.10">
    <property type="entry name" value="K Homology domain, type 1"/>
    <property type="match status" value="1"/>
</dbReference>
<comment type="similarity">
    <text evidence="5">Belongs to the RNase Y family.</text>
</comment>
<dbReference type="InterPro" id="IPR036612">
    <property type="entry name" value="KH_dom_type_1_sf"/>
</dbReference>
<dbReference type="InterPro" id="IPR003607">
    <property type="entry name" value="HD/PDEase_dom"/>
</dbReference>
<dbReference type="NCBIfam" id="TIGR03319">
    <property type="entry name" value="RNase_Y"/>
    <property type="match status" value="1"/>
</dbReference>
<dbReference type="GO" id="GO:0006402">
    <property type="term" value="P:mRNA catabolic process"/>
    <property type="evidence" value="ECO:0007669"/>
    <property type="project" value="UniProtKB-UniRule"/>
</dbReference>
<evidence type="ECO:0000256" key="4">
    <source>
        <dbReference type="ARBA" id="ARBA00022884"/>
    </source>
</evidence>
<keyword evidence="2 5" id="KW-0255">Endonuclease</keyword>
<feature type="transmembrane region" description="Helical" evidence="5">
    <location>
        <begin position="6"/>
        <end position="24"/>
    </location>
</feature>
<keyword evidence="7" id="KW-0175">Coiled coil</keyword>
<keyword evidence="4 5" id="KW-0694">RNA-binding</keyword>
<organism evidence="9 10">
    <name type="scientific">Candidatus Komeilibacteria bacterium CG10_big_fil_rev_8_21_14_0_10_41_13</name>
    <dbReference type="NCBI Taxonomy" id="1974476"/>
    <lineage>
        <taxon>Bacteria</taxon>
        <taxon>Candidatus Komeiliibacteriota</taxon>
    </lineage>
</organism>
<evidence type="ECO:0000313" key="9">
    <source>
        <dbReference type="EMBL" id="PIT90572.1"/>
    </source>
</evidence>
<reference evidence="10" key="1">
    <citation type="submission" date="2017-09" db="EMBL/GenBank/DDBJ databases">
        <title>Depth-based differentiation of microbial function through sediment-hosted aquifers and enrichment of novel symbionts in the deep terrestrial subsurface.</title>
        <authorList>
            <person name="Probst A.J."/>
            <person name="Ladd B."/>
            <person name="Jarett J.K."/>
            <person name="Geller-Mcgrath D.E."/>
            <person name="Sieber C.M.K."/>
            <person name="Emerson J.B."/>
            <person name="Anantharaman K."/>
            <person name="Thomas B.C."/>
            <person name="Malmstrom R."/>
            <person name="Stieglmeier M."/>
            <person name="Klingl A."/>
            <person name="Woyke T."/>
            <person name="Ryan C.M."/>
            <person name="Banfield J.F."/>
        </authorList>
    </citation>
    <scope>NUCLEOTIDE SEQUENCE [LARGE SCALE GENOMIC DNA]</scope>
</reference>
<evidence type="ECO:0000256" key="6">
    <source>
        <dbReference type="NCBIfam" id="TIGR03319"/>
    </source>
</evidence>
<accession>A0A2M6WCQ5</accession>
<protein>
    <recommendedName>
        <fullName evidence="5 6">Ribonuclease Y</fullName>
        <shortName evidence="5">RNase Y</shortName>
        <ecNumber evidence="5 6">3.1.-.-</ecNumber>
    </recommendedName>
</protein>
<dbReference type="EMBL" id="PFBO01000041">
    <property type="protein sequence ID" value="PIT90572.1"/>
    <property type="molecule type" value="Genomic_DNA"/>
</dbReference>
<dbReference type="InterPro" id="IPR006674">
    <property type="entry name" value="HD_domain"/>
</dbReference>
<keyword evidence="5" id="KW-0812">Transmembrane</keyword>
<dbReference type="Pfam" id="PF00013">
    <property type="entry name" value="KH_1"/>
    <property type="match status" value="1"/>
</dbReference>
<dbReference type="Pfam" id="PF12072">
    <property type="entry name" value="RNase_Y_N"/>
    <property type="match status" value="1"/>
</dbReference>
<comment type="caution">
    <text evidence="9">The sequence shown here is derived from an EMBL/GenBank/DDBJ whole genome shotgun (WGS) entry which is preliminary data.</text>
</comment>
<keyword evidence="5" id="KW-1003">Cell membrane</keyword>
<dbReference type="GO" id="GO:0016787">
    <property type="term" value="F:hydrolase activity"/>
    <property type="evidence" value="ECO:0007669"/>
    <property type="project" value="UniProtKB-KW"/>
</dbReference>
<dbReference type="AlphaFoldDB" id="A0A2M6WCQ5"/>
<dbReference type="InterPro" id="IPR017705">
    <property type="entry name" value="Ribonuclease_Y"/>
</dbReference>
<dbReference type="SUPFAM" id="SSF54791">
    <property type="entry name" value="Eukaryotic type KH-domain (KH-domain type I)"/>
    <property type="match status" value="1"/>
</dbReference>
<dbReference type="EC" id="3.1.-.-" evidence="5 6"/>
<evidence type="ECO:0000256" key="5">
    <source>
        <dbReference type="HAMAP-Rule" id="MF_00335"/>
    </source>
</evidence>
<dbReference type="Gene3D" id="1.10.3210.10">
    <property type="entry name" value="Hypothetical protein af1432"/>
    <property type="match status" value="1"/>
</dbReference>
<evidence type="ECO:0000313" key="10">
    <source>
        <dbReference type="Proteomes" id="UP000230543"/>
    </source>
</evidence>
<feature type="coiled-coil region" evidence="7">
    <location>
        <begin position="30"/>
        <end position="121"/>
    </location>
</feature>
<comment type="subcellular location">
    <subcellularLocation>
        <location evidence="5">Cell membrane</location>
        <topology evidence="5">Single-pass membrane protein</topology>
    </subcellularLocation>
</comment>
<dbReference type="Pfam" id="PF01966">
    <property type="entry name" value="HD"/>
    <property type="match status" value="1"/>
</dbReference>
<evidence type="ECO:0000256" key="7">
    <source>
        <dbReference type="SAM" id="Coils"/>
    </source>
</evidence>
<dbReference type="PROSITE" id="PS51831">
    <property type="entry name" value="HD"/>
    <property type="match status" value="1"/>
</dbReference>
<evidence type="ECO:0000256" key="3">
    <source>
        <dbReference type="ARBA" id="ARBA00022801"/>
    </source>
</evidence>
<gene>
    <name evidence="5 9" type="primary">rny</name>
    <name evidence="9" type="ORF">COU22_01385</name>
</gene>
<evidence type="ECO:0000256" key="2">
    <source>
        <dbReference type="ARBA" id="ARBA00022759"/>
    </source>
</evidence>
<proteinExistence type="inferred from homology"/>
<dbReference type="PANTHER" id="PTHR12826">
    <property type="entry name" value="RIBONUCLEASE Y"/>
    <property type="match status" value="1"/>
</dbReference>
<dbReference type="GO" id="GO:0004521">
    <property type="term" value="F:RNA endonuclease activity"/>
    <property type="evidence" value="ECO:0007669"/>
    <property type="project" value="UniProtKB-UniRule"/>
</dbReference>
<comment type="function">
    <text evidence="5">Endoribonuclease that initiates mRNA decay.</text>
</comment>
<dbReference type="NCBIfam" id="TIGR00277">
    <property type="entry name" value="HDIG"/>
    <property type="match status" value="1"/>
</dbReference>
<dbReference type="Proteomes" id="UP000230543">
    <property type="component" value="Unassembled WGS sequence"/>
</dbReference>
<feature type="domain" description="HD" evidence="8">
    <location>
        <begin position="325"/>
        <end position="417"/>
    </location>
</feature>
<dbReference type="SUPFAM" id="SSF109604">
    <property type="entry name" value="HD-domain/PDEase-like"/>
    <property type="match status" value="1"/>
</dbReference>
<dbReference type="CDD" id="cd00077">
    <property type="entry name" value="HDc"/>
    <property type="match status" value="1"/>
</dbReference>
<keyword evidence="1 5" id="KW-0540">Nuclease</keyword>
<evidence type="ECO:0000256" key="1">
    <source>
        <dbReference type="ARBA" id="ARBA00022722"/>
    </source>
</evidence>
<keyword evidence="5" id="KW-0472">Membrane</keyword>
<evidence type="ECO:0000259" key="8">
    <source>
        <dbReference type="PROSITE" id="PS51831"/>
    </source>
</evidence>
<dbReference type="PANTHER" id="PTHR12826:SF15">
    <property type="entry name" value="RIBONUCLEASE Y"/>
    <property type="match status" value="1"/>
</dbReference>
<dbReference type="CDD" id="cd22431">
    <property type="entry name" value="KH-I_RNaseY"/>
    <property type="match status" value="1"/>
</dbReference>
<dbReference type="SMART" id="SM00471">
    <property type="entry name" value="HDc"/>
    <property type="match status" value="1"/>
</dbReference>